<dbReference type="EMBL" id="CAJOBA010099797">
    <property type="protein sequence ID" value="CAF4516241.1"/>
    <property type="molecule type" value="Genomic_DNA"/>
</dbReference>
<dbReference type="Proteomes" id="UP000682733">
    <property type="component" value="Unassembled WGS sequence"/>
</dbReference>
<accession>A0A8S2GDE7</accession>
<protein>
    <submittedName>
        <fullName evidence="1">Uncharacterized protein</fullName>
    </submittedName>
</protein>
<evidence type="ECO:0000313" key="3">
    <source>
        <dbReference type="Proteomes" id="UP000677228"/>
    </source>
</evidence>
<dbReference type="AlphaFoldDB" id="A0A8S2GDE7"/>
<dbReference type="Proteomes" id="UP000677228">
    <property type="component" value="Unassembled WGS sequence"/>
</dbReference>
<organism evidence="1 3">
    <name type="scientific">Didymodactylos carnosus</name>
    <dbReference type="NCBI Taxonomy" id="1234261"/>
    <lineage>
        <taxon>Eukaryota</taxon>
        <taxon>Metazoa</taxon>
        <taxon>Spiralia</taxon>
        <taxon>Gnathifera</taxon>
        <taxon>Rotifera</taxon>
        <taxon>Eurotatoria</taxon>
        <taxon>Bdelloidea</taxon>
        <taxon>Philodinida</taxon>
        <taxon>Philodinidae</taxon>
        <taxon>Didymodactylos</taxon>
    </lineage>
</organism>
<gene>
    <name evidence="1" type="ORF">OVA965_LOCUS45223</name>
    <name evidence="2" type="ORF">TMI583_LOCUS48540</name>
</gene>
<name>A0A8S2GDE7_9BILA</name>
<dbReference type="EMBL" id="CAJNOK010069504">
    <property type="protein sequence ID" value="CAF1659568.1"/>
    <property type="molecule type" value="Genomic_DNA"/>
</dbReference>
<evidence type="ECO:0000313" key="2">
    <source>
        <dbReference type="EMBL" id="CAF4516241.1"/>
    </source>
</evidence>
<reference evidence="1" key="1">
    <citation type="submission" date="2021-02" db="EMBL/GenBank/DDBJ databases">
        <authorList>
            <person name="Nowell W R."/>
        </authorList>
    </citation>
    <scope>NUCLEOTIDE SEQUENCE</scope>
</reference>
<evidence type="ECO:0000313" key="1">
    <source>
        <dbReference type="EMBL" id="CAF1659568.1"/>
    </source>
</evidence>
<sequence>MQQNVIINQTLHSYCKEQAQFNEIPIFVNLTQWPSGIIYSKNPFPQSG</sequence>
<proteinExistence type="predicted"/>
<feature type="non-terminal residue" evidence="1">
    <location>
        <position position="1"/>
    </location>
</feature>
<comment type="caution">
    <text evidence="1">The sequence shown here is derived from an EMBL/GenBank/DDBJ whole genome shotgun (WGS) entry which is preliminary data.</text>
</comment>